<dbReference type="GO" id="GO:0006952">
    <property type="term" value="P:defense response"/>
    <property type="evidence" value="ECO:0007669"/>
    <property type="project" value="UniProtKB-KW"/>
</dbReference>
<sequence length="817" mass="92049">MAKQQSRGFHHACSHQAAQQLHGRDDVKERIIKEILCDTNHVNSCTIICIVAGSGLGKTSLLHVLHNDQRILDAFDKRIWIHMTDKFDKLKFFWKIVEYAIHDHCHITNLSFLEEMVKEELADKKCLFFLDDAEIEDRDFWFSALQVLNSGTKGNVVVIATTSTTVAACTGGATHSYYLNPLSEDNNVTLLQQYACIDQDIQSNPDLMKIAKKFVTRFGENPLNLKALGGLLSHSDTVPLDKLKFEQNNVPCLQLCHDLLPIHLQHCLAFCSLFPKGYIFDKHYMVVLWISQGFVVPVEGRELEDIGIGYFSELLCRSFFEYSPSHSDTDDKFVMHELVFNMVVSVSYNKYFRSEDNLTDIPESICHLSLVSSQIQTVQLMSRTEDLKDLHTLLVIQPEHQQYKTSFPTIILVGLGDFFLKFTSLKTLDLSCTEIEELPSSIAALRRLHYLSLNSTSIRALPSELCSLSNLQTLEAKHCRFLAELPDDTKRLVSLRHLHLGKELGFVRLPPGVGQLTKLQTLPVFHVGHGCSIGELRSLDNLRDCLLVAGLENVSNGGEAREAGLKDKQHLQDLTLQWQDSSIDDDDDDDDAEDVAEQVLDSLQPHPNLQELAIRRYEGSRFPPWMESSSSLPSLVSLTLDSCFSCTQLPAIAQLPSLKFLSVRKTYDVQRLSNGKHGDGVIKFPSLELLNLWEMYGLEELFEASDDGGDCPRLKKICISRCPDLKRLPCVPSVVELVLHCCDELPDIPELVSLRSLRIEGFHGVSSLSLPPGLPALKKLEIRCCDELSSVSRLSELTGVERIKIVRCPKLDWPRSN</sequence>
<dbReference type="Pfam" id="PF23559">
    <property type="entry name" value="WHD_DRP"/>
    <property type="match status" value="1"/>
</dbReference>
<accession>A0A0E0KPT9</accession>
<dbReference type="Proteomes" id="UP000026962">
    <property type="component" value="Chromosome 4"/>
</dbReference>
<protein>
    <submittedName>
        <fullName evidence="6">Uncharacterized protein</fullName>
    </submittedName>
</protein>
<feature type="domain" description="Disease resistance protein winged helix" evidence="4">
    <location>
        <begin position="273"/>
        <end position="342"/>
    </location>
</feature>
<dbReference type="OMA" id="KVCISRC"/>
<evidence type="ECO:0000313" key="7">
    <source>
        <dbReference type="Proteomes" id="UP000026962"/>
    </source>
</evidence>
<dbReference type="InterPro" id="IPR027417">
    <property type="entry name" value="P-loop_NTPase"/>
</dbReference>
<dbReference type="Pfam" id="PF00931">
    <property type="entry name" value="NB-ARC"/>
    <property type="match status" value="1"/>
</dbReference>
<proteinExistence type="predicted"/>
<dbReference type="InterPro" id="IPR056789">
    <property type="entry name" value="LRR_R13L1-DRL21"/>
</dbReference>
<dbReference type="HOGENOM" id="CLU_000837_8_8_1"/>
<dbReference type="SUPFAM" id="SSF52058">
    <property type="entry name" value="L domain-like"/>
    <property type="match status" value="1"/>
</dbReference>
<evidence type="ECO:0000313" key="6">
    <source>
        <dbReference type="EnsemblPlants" id="OPUNC04G08560.1"/>
    </source>
</evidence>
<dbReference type="InterPro" id="IPR032675">
    <property type="entry name" value="LRR_dom_sf"/>
</dbReference>
<dbReference type="PANTHER" id="PTHR36766:SF55">
    <property type="entry name" value="OS11G0492900 PROTEIN"/>
    <property type="match status" value="1"/>
</dbReference>
<dbReference type="STRING" id="4537.A0A0E0KPT9"/>
<dbReference type="Pfam" id="PF25019">
    <property type="entry name" value="LRR_R13L1-DRL21"/>
    <property type="match status" value="1"/>
</dbReference>
<name>A0A0E0KPT9_ORYPU</name>
<keyword evidence="2" id="KW-0611">Plant defense</keyword>
<dbReference type="AlphaFoldDB" id="A0A0E0KPT9"/>
<evidence type="ECO:0000259" key="5">
    <source>
        <dbReference type="Pfam" id="PF25019"/>
    </source>
</evidence>
<dbReference type="InterPro" id="IPR058922">
    <property type="entry name" value="WHD_DRP"/>
</dbReference>
<dbReference type="PANTHER" id="PTHR36766">
    <property type="entry name" value="PLANT BROAD-SPECTRUM MILDEW RESISTANCE PROTEIN RPW8"/>
    <property type="match status" value="1"/>
</dbReference>
<reference evidence="6" key="1">
    <citation type="submission" date="2015-04" db="UniProtKB">
        <authorList>
            <consortium name="EnsemblPlants"/>
        </authorList>
    </citation>
    <scope>IDENTIFICATION</scope>
</reference>
<dbReference type="PRINTS" id="PR00364">
    <property type="entry name" value="DISEASERSIST"/>
</dbReference>
<dbReference type="Gramene" id="OPUNC04G08560.1">
    <property type="protein sequence ID" value="OPUNC04G08560.1"/>
    <property type="gene ID" value="OPUNC04G08560"/>
</dbReference>
<dbReference type="InterPro" id="IPR002182">
    <property type="entry name" value="NB-ARC"/>
</dbReference>
<organism evidence="6">
    <name type="scientific">Oryza punctata</name>
    <name type="common">Red rice</name>
    <dbReference type="NCBI Taxonomy" id="4537"/>
    <lineage>
        <taxon>Eukaryota</taxon>
        <taxon>Viridiplantae</taxon>
        <taxon>Streptophyta</taxon>
        <taxon>Embryophyta</taxon>
        <taxon>Tracheophyta</taxon>
        <taxon>Spermatophyta</taxon>
        <taxon>Magnoliopsida</taxon>
        <taxon>Liliopsida</taxon>
        <taxon>Poales</taxon>
        <taxon>Poaceae</taxon>
        <taxon>BOP clade</taxon>
        <taxon>Oryzoideae</taxon>
        <taxon>Oryzeae</taxon>
        <taxon>Oryzinae</taxon>
        <taxon>Oryza</taxon>
    </lineage>
</organism>
<feature type="domain" description="NB-ARC" evidence="3">
    <location>
        <begin position="27"/>
        <end position="196"/>
    </location>
</feature>
<feature type="domain" description="R13L1/DRL21-like LRR repeat region" evidence="5">
    <location>
        <begin position="533"/>
        <end position="665"/>
    </location>
</feature>
<dbReference type="EnsemblPlants" id="OPUNC04G08560.1">
    <property type="protein sequence ID" value="OPUNC04G08560.1"/>
    <property type="gene ID" value="OPUNC04G08560"/>
</dbReference>
<evidence type="ECO:0000259" key="3">
    <source>
        <dbReference type="Pfam" id="PF00931"/>
    </source>
</evidence>
<keyword evidence="1" id="KW-0433">Leucine-rich repeat</keyword>
<dbReference type="eggNOG" id="KOG4658">
    <property type="taxonomic scope" value="Eukaryota"/>
</dbReference>
<dbReference type="GO" id="GO:0043531">
    <property type="term" value="F:ADP binding"/>
    <property type="evidence" value="ECO:0007669"/>
    <property type="project" value="InterPro"/>
</dbReference>
<evidence type="ECO:0000259" key="4">
    <source>
        <dbReference type="Pfam" id="PF23559"/>
    </source>
</evidence>
<reference evidence="6" key="2">
    <citation type="submission" date="2018-05" db="EMBL/GenBank/DDBJ databases">
        <title>OpunRS2 (Oryza punctata Reference Sequence Version 2).</title>
        <authorList>
            <person name="Zhang J."/>
            <person name="Kudrna D."/>
            <person name="Lee S."/>
            <person name="Talag J."/>
            <person name="Welchert J."/>
            <person name="Wing R.A."/>
        </authorList>
    </citation>
    <scope>NUCLEOTIDE SEQUENCE [LARGE SCALE GENOMIC DNA]</scope>
</reference>
<dbReference type="Gene3D" id="3.80.10.10">
    <property type="entry name" value="Ribonuclease Inhibitor"/>
    <property type="match status" value="2"/>
</dbReference>
<dbReference type="SUPFAM" id="SSF52540">
    <property type="entry name" value="P-loop containing nucleoside triphosphate hydrolases"/>
    <property type="match status" value="1"/>
</dbReference>
<dbReference type="InterPro" id="IPR036388">
    <property type="entry name" value="WH-like_DNA-bd_sf"/>
</dbReference>
<dbReference type="Gene3D" id="1.10.10.10">
    <property type="entry name" value="Winged helix-like DNA-binding domain superfamily/Winged helix DNA-binding domain"/>
    <property type="match status" value="1"/>
</dbReference>
<keyword evidence="7" id="KW-1185">Reference proteome</keyword>
<dbReference type="Gene3D" id="3.40.50.300">
    <property type="entry name" value="P-loop containing nucleotide triphosphate hydrolases"/>
    <property type="match status" value="1"/>
</dbReference>
<evidence type="ECO:0000256" key="2">
    <source>
        <dbReference type="ARBA" id="ARBA00022821"/>
    </source>
</evidence>
<evidence type="ECO:0000256" key="1">
    <source>
        <dbReference type="ARBA" id="ARBA00022614"/>
    </source>
</evidence>